<dbReference type="AlphaFoldDB" id="A0A7J6QMG7"/>
<dbReference type="SUPFAM" id="SSF103473">
    <property type="entry name" value="MFS general substrate transporter"/>
    <property type="match status" value="1"/>
</dbReference>
<feature type="transmembrane region" description="Helical" evidence="2">
    <location>
        <begin position="740"/>
        <end position="759"/>
    </location>
</feature>
<feature type="transmembrane region" description="Helical" evidence="2">
    <location>
        <begin position="672"/>
        <end position="691"/>
    </location>
</feature>
<feature type="compositionally biased region" description="Basic and acidic residues" evidence="1">
    <location>
        <begin position="104"/>
        <end position="119"/>
    </location>
</feature>
<feature type="transmembrane region" description="Helical" evidence="2">
    <location>
        <begin position="419"/>
        <end position="440"/>
    </location>
</feature>
<dbReference type="Proteomes" id="UP000553632">
    <property type="component" value="Unassembled WGS sequence"/>
</dbReference>
<reference evidence="3 4" key="1">
    <citation type="submission" date="2020-04" db="EMBL/GenBank/DDBJ databases">
        <title>Perkinsus olseni comparative genomics.</title>
        <authorList>
            <person name="Bogema D.R."/>
        </authorList>
    </citation>
    <scope>NUCLEOTIDE SEQUENCE [LARGE SCALE GENOMIC DNA]</scope>
    <source>
        <strain evidence="3 4">ATCC PRA-207</strain>
    </source>
</reference>
<dbReference type="InterPro" id="IPR036259">
    <property type="entry name" value="MFS_trans_sf"/>
</dbReference>
<feature type="region of interest" description="Disordered" evidence="1">
    <location>
        <begin position="74"/>
        <end position="193"/>
    </location>
</feature>
<gene>
    <name evidence="3" type="ORF">FOZ63_020854</name>
</gene>
<protein>
    <submittedName>
        <fullName evidence="3">Uncharacterized protein</fullName>
    </submittedName>
</protein>
<feature type="region of interest" description="Disordered" evidence="1">
    <location>
        <begin position="283"/>
        <end position="317"/>
    </location>
</feature>
<feature type="transmembrane region" description="Helical" evidence="2">
    <location>
        <begin position="382"/>
        <end position="399"/>
    </location>
</feature>
<keyword evidence="2" id="KW-0812">Transmembrane</keyword>
<proteinExistence type="predicted"/>
<feature type="transmembrane region" description="Helical" evidence="2">
    <location>
        <begin position="452"/>
        <end position="472"/>
    </location>
</feature>
<keyword evidence="2" id="KW-0472">Membrane</keyword>
<evidence type="ECO:0000313" key="4">
    <source>
        <dbReference type="Proteomes" id="UP000553632"/>
    </source>
</evidence>
<comment type="caution">
    <text evidence="3">The sequence shown here is derived from an EMBL/GenBank/DDBJ whole genome shotgun (WGS) entry which is preliminary data.</text>
</comment>
<dbReference type="EMBL" id="JABANO010032358">
    <property type="protein sequence ID" value="KAF4708710.1"/>
    <property type="molecule type" value="Genomic_DNA"/>
</dbReference>
<feature type="transmembrane region" description="Helical" evidence="2">
    <location>
        <begin position="868"/>
        <end position="890"/>
    </location>
</feature>
<feature type="compositionally biased region" description="Basic and acidic residues" evidence="1">
    <location>
        <begin position="158"/>
        <end position="173"/>
    </location>
</feature>
<organism evidence="3 4">
    <name type="scientific">Perkinsus olseni</name>
    <name type="common">Perkinsus atlanticus</name>
    <dbReference type="NCBI Taxonomy" id="32597"/>
    <lineage>
        <taxon>Eukaryota</taxon>
        <taxon>Sar</taxon>
        <taxon>Alveolata</taxon>
        <taxon>Perkinsozoa</taxon>
        <taxon>Perkinsea</taxon>
        <taxon>Perkinsida</taxon>
        <taxon>Perkinsidae</taxon>
        <taxon>Perkinsus</taxon>
    </lineage>
</organism>
<feature type="transmembrane region" description="Helical" evidence="2">
    <location>
        <begin position="706"/>
        <end position="728"/>
    </location>
</feature>
<feature type="transmembrane region" description="Helical" evidence="2">
    <location>
        <begin position="621"/>
        <end position="640"/>
    </location>
</feature>
<accession>A0A7J6QMG7</accession>
<feature type="transmembrane region" description="Helical" evidence="2">
    <location>
        <begin position="583"/>
        <end position="609"/>
    </location>
</feature>
<evidence type="ECO:0000256" key="1">
    <source>
        <dbReference type="SAM" id="MobiDB-lite"/>
    </source>
</evidence>
<feature type="compositionally biased region" description="Basic residues" evidence="1">
    <location>
        <begin position="82"/>
        <end position="95"/>
    </location>
</feature>
<keyword evidence="2" id="KW-1133">Transmembrane helix</keyword>
<evidence type="ECO:0000256" key="2">
    <source>
        <dbReference type="SAM" id="Phobius"/>
    </source>
</evidence>
<name>A0A7J6QMG7_PEROL</name>
<feature type="transmembrane region" description="Helical" evidence="2">
    <location>
        <begin position="484"/>
        <end position="506"/>
    </location>
</feature>
<evidence type="ECO:0000313" key="3">
    <source>
        <dbReference type="EMBL" id="KAF4708710.1"/>
    </source>
</evidence>
<sequence>MESHTNDDKLLTTVSVVPVRLGRWSLPEATRGQTWPMKYLSPEVLGALERRGGALWKRKCRMCLDVKDTCPLGDLCPSERARVRRSASRNAKARPQRTPSIVPSRERQTPQPSPREDNSSSRGSDGNVGHSVYDDVPEDGRDNSDGNGHILQSEDGGPSEHERMLRRQLHHVDSMPNADGGEGLGETAAQATTTAAVVQSTTHEEGEEQSSTSVTLRRQLHHLESMPNADGDEGLGETRTQAAAAAVVVVENTDNEELDEQPSTSPALRRQLHHLGSSDFLSIMTSPTTDISPKGPAVPNDHRVSLSESNSKGAAAAPNHMSWVNQQHHHRARKPSAVSAPLYESKAAAFTSHVVPEGSGSDHQRRSSHLGEPSAVATYKDYTYWIKIVFSLGVAQLFLEAGMRAAFMVEVSVYGNMAYLAHFIIFAVEVPISLLMAPMVYRWFELHTQAKFLSSLGALSTVLYVYQLAYAINYPENTADNSPMYVAAAVLLGMLYPLVEITNYAIIGRCGYFKCRDPTRPTNPLDIAPQPEDGHHHPNNRHHGLLGETLSLVGGIAAADPVQTTWHNDIEFKRALGRVLSKFFGVYFAFFAISGVIILATGAILLPSISASSTPDDRRSAFFWLLALFPLAGMFVFHMVPPSPRSDVIPGTPPPVISAFSSVAFVVKHKTFLIIMPLIVVGGMVDAYFYGEFTLFVATPYLGQRAIPFIIGCLFFTQGLASWAIGMLVYKGHLRRRTTILIGAAALSSFFVFRILLFYTNRGIIENFRQDPSSPDKWRKNQDPTPWEFTMIFALTILLAMGRAAYDSQIPAVLHHHYQLTEFHVIAVGNYKAYRSMGSSFINALDLWALDKVKGIYSDERTFPTTSVVLLIVVVATYLPLGFLCLRSSLLSRTAQRQ</sequence>
<keyword evidence="4" id="KW-1185">Reference proteome</keyword>